<dbReference type="Proteomes" id="UP000002489">
    <property type="component" value="Unassembled WGS sequence"/>
</dbReference>
<reference evidence="3" key="1">
    <citation type="journal article" date="2012" name="Mol. Plant Microbe Interact.">
        <title>A highly conserved effector in Fusarium oxysporum is required for full virulence on Arabidopsis.</title>
        <authorList>
            <person name="Thatcher L.F."/>
            <person name="Gardiner D.M."/>
            <person name="Kazan K."/>
            <person name="Manners J."/>
        </authorList>
    </citation>
    <scope>NUCLEOTIDE SEQUENCE [LARGE SCALE GENOMIC DNA]</scope>
    <source>
        <strain evidence="3">Fo5176</strain>
    </source>
</reference>
<protein>
    <submittedName>
        <fullName evidence="2">Uncharacterized protein</fullName>
    </submittedName>
</protein>
<feature type="region of interest" description="Disordered" evidence="1">
    <location>
        <begin position="129"/>
        <end position="161"/>
    </location>
</feature>
<accession>A0A0D2YHZ2</accession>
<name>A0A0D2YHZ2_FUSOF</name>
<evidence type="ECO:0000313" key="3">
    <source>
        <dbReference type="Proteomes" id="UP000002489"/>
    </source>
</evidence>
<proteinExistence type="predicted"/>
<dbReference type="AlphaFoldDB" id="A0A0D2YHZ2"/>
<sequence length="161" mass="17855">MFREKPVKHSLPNGAENGLTELLCEEGDRDSDGDILLGECCLDSKARSLHSKAQTKTNKELIGNPVRSSRPVAIRNLPTRKHAGFSLQQAIIEESNCWRGFRTISTAALLLANSATLRYSRSGKVLKLRSSSHRGRDLDDPADSNYPIPRRTAHCSPYRPS</sequence>
<reference evidence="2" key="2">
    <citation type="submission" date="2025-08" db="UniProtKB">
        <authorList>
            <consortium name="EnsemblFungi"/>
        </authorList>
    </citation>
    <scope>IDENTIFICATION</scope>
    <source>
        <strain evidence="2">4287 / CBS 123668 / FGSC 9935 / NRRL 34936</strain>
    </source>
</reference>
<organism evidence="2 3">
    <name type="scientific">Fusarium oxysporum (strain Fo5176)</name>
    <name type="common">Fusarium vascular wilt</name>
    <dbReference type="NCBI Taxonomy" id="660025"/>
    <lineage>
        <taxon>Eukaryota</taxon>
        <taxon>Fungi</taxon>
        <taxon>Dikarya</taxon>
        <taxon>Ascomycota</taxon>
        <taxon>Pezizomycotina</taxon>
        <taxon>Sordariomycetes</taxon>
        <taxon>Hypocreomycetidae</taxon>
        <taxon>Hypocreales</taxon>
        <taxon>Nectriaceae</taxon>
        <taxon>Fusarium</taxon>
        <taxon>Fusarium oxysporum species complex</taxon>
    </lineage>
</organism>
<evidence type="ECO:0000313" key="2">
    <source>
        <dbReference type="EnsemblFungi" id="FOXG_15938P0"/>
    </source>
</evidence>
<dbReference type="EnsemblFungi" id="FOXG_15938T0">
    <property type="protein sequence ID" value="FOXG_15938P0"/>
    <property type="gene ID" value="FOXG_15938"/>
</dbReference>
<evidence type="ECO:0000256" key="1">
    <source>
        <dbReference type="SAM" id="MobiDB-lite"/>
    </source>
</evidence>